<dbReference type="InterPro" id="IPR003148">
    <property type="entry name" value="RCK_N"/>
</dbReference>
<dbReference type="PROSITE" id="PS51201">
    <property type="entry name" value="RCK_N"/>
    <property type="match status" value="1"/>
</dbReference>
<protein>
    <recommendedName>
        <fullName evidence="11">BK channel</fullName>
    </recommendedName>
</protein>
<evidence type="ECO:0000256" key="3">
    <source>
        <dbReference type="ARBA" id="ARBA00022538"/>
    </source>
</evidence>
<evidence type="ECO:0000256" key="1">
    <source>
        <dbReference type="ARBA" id="ARBA00004141"/>
    </source>
</evidence>
<dbReference type="Gene3D" id="3.40.50.720">
    <property type="entry name" value="NAD(P)-binding Rossmann-like Domain"/>
    <property type="match status" value="1"/>
</dbReference>
<evidence type="ECO:0000256" key="5">
    <source>
        <dbReference type="ARBA" id="ARBA00022826"/>
    </source>
</evidence>
<evidence type="ECO:0000256" key="6">
    <source>
        <dbReference type="ARBA" id="ARBA00022958"/>
    </source>
</evidence>
<dbReference type="GO" id="GO:0005267">
    <property type="term" value="F:potassium channel activity"/>
    <property type="evidence" value="ECO:0007669"/>
    <property type="project" value="UniProtKB-KW"/>
</dbReference>
<keyword evidence="8" id="KW-0406">Ion transport</keyword>
<dbReference type="PANTHER" id="PTHR10027">
    <property type="entry name" value="CALCIUM-ACTIVATED POTASSIUM CHANNEL ALPHA CHAIN"/>
    <property type="match status" value="1"/>
</dbReference>
<evidence type="ECO:0000313" key="15">
    <source>
        <dbReference type="Proteomes" id="UP000285060"/>
    </source>
</evidence>
<dbReference type="Pfam" id="PF00520">
    <property type="entry name" value="Ion_trans"/>
    <property type="match status" value="1"/>
</dbReference>
<evidence type="ECO:0000256" key="9">
    <source>
        <dbReference type="ARBA" id="ARBA00023136"/>
    </source>
</evidence>
<sequence length="492" mass="55738">MQRDADACRLLVTVVYFTQNWQEFSPNLESSELLMLQWVIGVFFSLDYVMRMYAADSRRMFFLSPLALVDFVTILPQWLEVLFEANEEFRSKASAMKTLRALRFLRAYRLLVFSKSAKGRQGGVLFLTVMSIIICSAGVIQAVESCSPGDIEGKTCQTLEIYNACYFVVITIATLGYGDIAPKSRNGKVCVIFLIFSTGILLPLQISRYSDILSRETEYDKSFTAKKEKNPHILICGEVNSSPLDFFLRQFLHPNNMNWKDKVVILCPGLPSHNLKRILLNSAYEQRVVYLQGSAMLDSDLKRAGAANARLCFVMLNKLSADGDRSDTASNLLTISLRHHTKRVPLFVQVLKTDNIRHVHLSGASNIVCVDQLKMGMLAKSTLWISEFLHGCAHDIYEARIPSFLHDLINVSTLTFIMYCEYDILLLGVTDNLDEFRLFPSKLRLKKSHTIIILSKTPDCSRWLEGLTLTTLLKYFMTMHFACLTCVVGTST</sequence>
<evidence type="ECO:0000256" key="11">
    <source>
        <dbReference type="ARBA" id="ARBA00029579"/>
    </source>
</evidence>
<keyword evidence="15" id="KW-1185">Reference proteome</keyword>
<keyword evidence="2" id="KW-0813">Transport</keyword>
<dbReference type="Gene3D" id="1.20.120.350">
    <property type="entry name" value="Voltage-gated potassium channels. Chain C"/>
    <property type="match status" value="1"/>
</dbReference>
<dbReference type="PANTHER" id="PTHR10027:SF10">
    <property type="entry name" value="SLOWPOKE 2, ISOFORM D"/>
    <property type="match status" value="1"/>
</dbReference>
<comment type="caution">
    <text evidence="14">The sequence shown here is derived from an EMBL/GenBank/DDBJ whole genome shotgun (WGS) entry which is preliminary data.</text>
</comment>
<evidence type="ECO:0000256" key="4">
    <source>
        <dbReference type="ARBA" id="ARBA00022692"/>
    </source>
</evidence>
<evidence type="ECO:0000256" key="7">
    <source>
        <dbReference type="ARBA" id="ARBA00022989"/>
    </source>
</evidence>
<dbReference type="AlphaFoldDB" id="A0A3R6YCG6"/>
<dbReference type="GO" id="GO:0016020">
    <property type="term" value="C:membrane"/>
    <property type="evidence" value="ECO:0007669"/>
    <property type="project" value="UniProtKB-SubCell"/>
</dbReference>
<proteinExistence type="predicted"/>
<evidence type="ECO:0000256" key="2">
    <source>
        <dbReference type="ARBA" id="ARBA00022448"/>
    </source>
</evidence>
<keyword evidence="10" id="KW-0407">Ion channel</keyword>
<evidence type="ECO:0000256" key="8">
    <source>
        <dbReference type="ARBA" id="ARBA00023065"/>
    </source>
</evidence>
<feature type="domain" description="RCK N-terminal" evidence="13">
    <location>
        <begin position="230"/>
        <end position="369"/>
    </location>
</feature>
<evidence type="ECO:0000256" key="12">
    <source>
        <dbReference type="SAM" id="Phobius"/>
    </source>
</evidence>
<feature type="transmembrane region" description="Helical" evidence="12">
    <location>
        <begin position="123"/>
        <end position="141"/>
    </location>
</feature>
<dbReference type="Gene3D" id="1.10.287.70">
    <property type="match status" value="1"/>
</dbReference>
<reference evidence="14 15" key="1">
    <citation type="submission" date="2018-08" db="EMBL/GenBank/DDBJ databases">
        <title>Aphanomyces genome sequencing and annotation.</title>
        <authorList>
            <person name="Minardi D."/>
            <person name="Oidtmann B."/>
            <person name="Van Der Giezen M."/>
            <person name="Studholme D.J."/>
        </authorList>
    </citation>
    <scope>NUCLEOTIDE SEQUENCE [LARGE SCALE GENOMIC DNA]</scope>
    <source>
        <strain evidence="14 15">NJM0002</strain>
    </source>
</reference>
<keyword evidence="9 12" id="KW-0472">Membrane</keyword>
<evidence type="ECO:0000256" key="10">
    <source>
        <dbReference type="ARBA" id="ARBA00023303"/>
    </source>
</evidence>
<dbReference type="EMBL" id="QUSY01000153">
    <property type="protein sequence ID" value="RHY32217.1"/>
    <property type="molecule type" value="Genomic_DNA"/>
</dbReference>
<comment type="subcellular location">
    <subcellularLocation>
        <location evidence="1">Membrane</location>
        <topology evidence="1">Multi-pass membrane protein</topology>
    </subcellularLocation>
</comment>
<keyword evidence="4 12" id="KW-0812">Transmembrane</keyword>
<feature type="transmembrane region" description="Helical" evidence="12">
    <location>
        <begin position="161"/>
        <end position="177"/>
    </location>
</feature>
<dbReference type="VEuPathDB" id="FungiDB:H310_11656"/>
<name>A0A3R6YCG6_9STRA</name>
<keyword evidence="6" id="KW-0630">Potassium</keyword>
<dbReference type="SUPFAM" id="SSF51735">
    <property type="entry name" value="NAD(P)-binding Rossmann-fold domains"/>
    <property type="match status" value="1"/>
</dbReference>
<organism evidence="14 15">
    <name type="scientific">Aphanomyces invadans</name>
    <dbReference type="NCBI Taxonomy" id="157072"/>
    <lineage>
        <taxon>Eukaryota</taxon>
        <taxon>Sar</taxon>
        <taxon>Stramenopiles</taxon>
        <taxon>Oomycota</taxon>
        <taxon>Saprolegniomycetes</taxon>
        <taxon>Saprolegniales</taxon>
        <taxon>Verrucalvaceae</taxon>
        <taxon>Aphanomyces</taxon>
    </lineage>
</organism>
<dbReference type="Pfam" id="PF22614">
    <property type="entry name" value="Slo-like_RCK"/>
    <property type="match status" value="1"/>
</dbReference>
<dbReference type="InterPro" id="IPR047871">
    <property type="entry name" value="K_chnl_Slo-like"/>
</dbReference>
<dbReference type="InterPro" id="IPR036291">
    <property type="entry name" value="NAD(P)-bd_dom_sf"/>
</dbReference>
<dbReference type="Proteomes" id="UP000285060">
    <property type="component" value="Unassembled WGS sequence"/>
</dbReference>
<evidence type="ECO:0000259" key="13">
    <source>
        <dbReference type="PROSITE" id="PS51201"/>
    </source>
</evidence>
<accession>A0A3R6YCG6</accession>
<dbReference type="SUPFAM" id="SSF81324">
    <property type="entry name" value="Voltage-gated potassium channels"/>
    <property type="match status" value="1"/>
</dbReference>
<evidence type="ECO:0000313" key="14">
    <source>
        <dbReference type="EMBL" id="RHY32217.1"/>
    </source>
</evidence>
<keyword evidence="3" id="KW-0633">Potassium transport</keyword>
<gene>
    <name evidence="14" type="ORF">DYB32_002750</name>
</gene>
<dbReference type="PRINTS" id="PR00169">
    <property type="entry name" value="KCHANNEL"/>
</dbReference>
<keyword evidence="5" id="KW-0631">Potassium channel</keyword>
<dbReference type="InterPro" id="IPR027359">
    <property type="entry name" value="Volt_channel_dom_sf"/>
</dbReference>
<feature type="transmembrane region" description="Helical" evidence="12">
    <location>
        <begin position="189"/>
        <end position="206"/>
    </location>
</feature>
<keyword evidence="7 12" id="KW-1133">Transmembrane helix</keyword>
<dbReference type="InterPro" id="IPR005821">
    <property type="entry name" value="Ion_trans_dom"/>
</dbReference>